<feature type="compositionally biased region" description="Low complexity" evidence="1">
    <location>
        <begin position="69"/>
        <end position="81"/>
    </location>
</feature>
<proteinExistence type="predicted"/>
<sequence length="348" mass="35131">MVKFIAATAVVVTVGAGPVAVAHGDPGGGGSGSHDSSKPGDNKSKDKDKDKDRDRDRDRPSRDRDSDGPKPTSPSSAAPTAEPSPPSTQPQQPSTSATAIPDFPDPNSGSDDNPAAAEPAGESPQPPSPATPTAPSPTTSTVRIGSVGGTPDLPGSAVLSETLPAGGQASRSPYHLGTDRVFSIAPGTAGPFPGGDPRTAPRTIDPNINAGATAGWSGNLIVPNALGKTGGALPGPGGGRSETIRIPTAPGELRVPGKGGRLPEIGVERMVRLRVVKATPIGTRPVTTTLGDTETLVRYQFQYEMQTQYVGTLGGNPTITPGPSDWAPITTDGVIALAQAGVPLPTLK</sequence>
<comment type="caution">
    <text evidence="2">The sequence shown here is derived from an EMBL/GenBank/DDBJ whole genome shotgun (WGS) entry which is preliminary data.</text>
</comment>
<reference evidence="2 3" key="1">
    <citation type="submission" date="2020-04" db="EMBL/GenBank/DDBJ databases">
        <title>MicrobeNet Type strains.</title>
        <authorList>
            <person name="Nicholson A.C."/>
        </authorList>
    </citation>
    <scope>NUCLEOTIDE SEQUENCE [LARGE SCALE GENOMIC DNA]</scope>
    <source>
        <strain evidence="2 3">ATCC BAA-330</strain>
    </source>
</reference>
<evidence type="ECO:0000313" key="2">
    <source>
        <dbReference type="EMBL" id="NMD56988.1"/>
    </source>
</evidence>
<evidence type="ECO:0000256" key="1">
    <source>
        <dbReference type="SAM" id="MobiDB-lite"/>
    </source>
</evidence>
<dbReference type="RefSeq" id="WP_191834166.1">
    <property type="nucleotide sequence ID" value="NZ_JABARZ010000015.1"/>
</dbReference>
<feature type="compositionally biased region" description="Basic and acidic residues" evidence="1">
    <location>
        <begin position="35"/>
        <end position="68"/>
    </location>
</feature>
<dbReference type="Proteomes" id="UP000556611">
    <property type="component" value="Unassembled WGS sequence"/>
</dbReference>
<organism evidence="2 3">
    <name type="scientific">Tsukamurella columbiensis</name>
    <dbReference type="NCBI Taxonomy" id="128509"/>
    <lineage>
        <taxon>Bacteria</taxon>
        <taxon>Bacillati</taxon>
        <taxon>Actinomycetota</taxon>
        <taxon>Actinomycetes</taxon>
        <taxon>Mycobacteriales</taxon>
        <taxon>Tsukamurellaceae</taxon>
        <taxon>Tsukamurella</taxon>
    </lineage>
</organism>
<accession>A0ABX1LIU1</accession>
<gene>
    <name evidence="2" type="ORF">HHU10_15325</name>
</gene>
<keyword evidence="3" id="KW-1185">Reference proteome</keyword>
<name>A0ABX1LIU1_9ACTN</name>
<evidence type="ECO:0000313" key="3">
    <source>
        <dbReference type="Proteomes" id="UP000556611"/>
    </source>
</evidence>
<feature type="compositionally biased region" description="Pro residues" evidence="1">
    <location>
        <begin position="124"/>
        <end position="135"/>
    </location>
</feature>
<feature type="region of interest" description="Disordered" evidence="1">
    <location>
        <begin position="19"/>
        <end position="174"/>
    </location>
</feature>
<feature type="compositionally biased region" description="Low complexity" evidence="1">
    <location>
        <begin position="89"/>
        <end position="99"/>
    </location>
</feature>
<protein>
    <submittedName>
        <fullName evidence="2">Uncharacterized protein</fullName>
    </submittedName>
</protein>
<dbReference type="EMBL" id="JABARZ010000015">
    <property type="protein sequence ID" value="NMD56988.1"/>
    <property type="molecule type" value="Genomic_DNA"/>
</dbReference>